<organism evidence="3">
    <name type="scientific">Erodium texanum</name>
    <name type="common">Texas stork's bill</name>
    <dbReference type="NCBI Taxonomy" id="28960"/>
    <lineage>
        <taxon>Eukaryota</taxon>
        <taxon>Viridiplantae</taxon>
        <taxon>Streptophyta</taxon>
        <taxon>Embryophyta</taxon>
        <taxon>Tracheophyta</taxon>
        <taxon>Spermatophyta</taxon>
        <taxon>Magnoliopsida</taxon>
        <taxon>eudicotyledons</taxon>
        <taxon>Gunneridae</taxon>
        <taxon>Pentapetalae</taxon>
        <taxon>rosids</taxon>
        <taxon>malvids</taxon>
        <taxon>Geraniales</taxon>
        <taxon>Geraniaceae</taxon>
        <taxon>Erodium</taxon>
    </lineage>
</organism>
<dbReference type="GO" id="GO:0009773">
    <property type="term" value="P:photosynthetic electron transport in photosystem I"/>
    <property type="evidence" value="ECO:0007669"/>
    <property type="project" value="InterPro"/>
</dbReference>
<accession>A0A0F7H0N7</accession>
<evidence type="ECO:0000313" key="3">
    <source>
        <dbReference type="EMBL" id="AKG63358.1"/>
    </source>
</evidence>
<reference evidence="3" key="1">
    <citation type="journal article" date="2015" name="BMC Plant Biol.">
        <title>NDH expression marks major transitions in plant evolution and reveals coordinate intracellular gene loss.</title>
        <authorList>
            <person name="Ruhlman T.A."/>
            <person name="Chang W.J."/>
            <person name="Chen J.J."/>
            <person name="Huang Y.T."/>
            <person name="Chan M.T."/>
            <person name="Zhang J."/>
            <person name="Liao D.C."/>
            <person name="Blazier J.C."/>
            <person name="Jin X."/>
            <person name="Shih M.C."/>
            <person name="Jansen R.K."/>
            <person name="Lin C.S."/>
        </authorList>
    </citation>
    <scope>NUCLEOTIDE SEQUENCE</scope>
</reference>
<name>A0A0F7H0N7_EROTE</name>
<feature type="transmembrane region" description="Helical" evidence="2">
    <location>
        <begin position="126"/>
        <end position="146"/>
    </location>
</feature>
<keyword evidence="2" id="KW-0472">Membrane</keyword>
<sequence length="156" mass="17477">MACLSRSRGVVLACVPEKRVPRPVLPKTKKRPALPGKQRQGLKKEGSATRPSLLQIERAIGAGSYRDIDRREEEEKKTEFDGLLPITTGQFESPVEEKLRILGRWVADNTTSPSSGKGVVLFLFRYMLPVWAFLLLLGIGIIKLPFNSPFLDDLFL</sequence>
<protein>
    <submittedName>
        <fullName evidence="3">Chlororespiratory reduction 3</fullName>
    </submittedName>
</protein>
<gene>
    <name evidence="3" type="primary">CRR3</name>
</gene>
<dbReference type="InterPro" id="IPR038931">
    <property type="entry name" value="CRR3"/>
</dbReference>
<evidence type="ECO:0000256" key="1">
    <source>
        <dbReference type="SAM" id="MobiDB-lite"/>
    </source>
</evidence>
<keyword evidence="2" id="KW-1133">Transmembrane helix</keyword>
<dbReference type="EMBL" id="KM585258">
    <property type="protein sequence ID" value="AKG63358.1"/>
    <property type="molecule type" value="mRNA"/>
</dbReference>
<proteinExistence type="evidence at transcript level"/>
<dbReference type="GO" id="GO:0010598">
    <property type="term" value="C:NAD(P)H dehydrogenase complex (plastoquinone)"/>
    <property type="evidence" value="ECO:0007669"/>
    <property type="project" value="InterPro"/>
</dbReference>
<dbReference type="PANTHER" id="PTHR36340">
    <property type="entry name" value="NAD(P)H DEHYDROGENASE SUBUNIT CRR3, CHLOROPLASTIC-RELATED"/>
    <property type="match status" value="1"/>
</dbReference>
<keyword evidence="2" id="KW-0812">Transmembrane</keyword>
<feature type="region of interest" description="Disordered" evidence="1">
    <location>
        <begin position="22"/>
        <end position="50"/>
    </location>
</feature>
<dbReference type="AlphaFoldDB" id="A0A0F7H0N7"/>
<dbReference type="PANTHER" id="PTHR36340:SF1">
    <property type="entry name" value="NAD(P)H DEHYDROGENASE SUBUNIT CRR3, CHLOROPLASTIC-RELATED"/>
    <property type="match status" value="1"/>
</dbReference>
<evidence type="ECO:0000256" key="2">
    <source>
        <dbReference type="SAM" id="Phobius"/>
    </source>
</evidence>
<dbReference type="GO" id="GO:0009535">
    <property type="term" value="C:chloroplast thylakoid membrane"/>
    <property type="evidence" value="ECO:0007669"/>
    <property type="project" value="InterPro"/>
</dbReference>